<dbReference type="EMBL" id="JANCYU010000041">
    <property type="protein sequence ID" value="KAK4526512.1"/>
    <property type="molecule type" value="Genomic_DNA"/>
</dbReference>
<dbReference type="SUPFAM" id="SSF56112">
    <property type="entry name" value="Protein kinase-like (PK-like)"/>
    <property type="match status" value="1"/>
</dbReference>
<keyword evidence="4" id="KW-1185">Reference proteome</keyword>
<organism evidence="3 4">
    <name type="scientific">Galdieria yellowstonensis</name>
    <dbReference type="NCBI Taxonomy" id="3028027"/>
    <lineage>
        <taxon>Eukaryota</taxon>
        <taxon>Rhodophyta</taxon>
        <taxon>Bangiophyceae</taxon>
        <taxon>Galdieriales</taxon>
        <taxon>Galdieriaceae</taxon>
        <taxon>Galdieria</taxon>
    </lineage>
</organism>
<dbReference type="PROSITE" id="PS50011">
    <property type="entry name" value="PROTEIN_KINASE_DOM"/>
    <property type="match status" value="1"/>
</dbReference>
<feature type="region of interest" description="Disordered" evidence="1">
    <location>
        <begin position="1"/>
        <end position="23"/>
    </location>
</feature>
<proteinExistence type="predicted"/>
<dbReference type="Proteomes" id="UP001300502">
    <property type="component" value="Unassembled WGS sequence"/>
</dbReference>
<protein>
    <recommendedName>
        <fullName evidence="2">Protein kinase domain-containing protein</fullName>
    </recommendedName>
</protein>
<feature type="domain" description="Protein kinase" evidence="2">
    <location>
        <begin position="44"/>
        <end position="335"/>
    </location>
</feature>
<dbReference type="Gene3D" id="1.10.510.10">
    <property type="entry name" value="Transferase(Phosphotransferase) domain 1"/>
    <property type="match status" value="1"/>
</dbReference>
<dbReference type="AlphaFoldDB" id="A0AAV9IGE6"/>
<gene>
    <name evidence="3" type="ORF">GAYE_SCF25G4428</name>
</gene>
<dbReference type="GO" id="GO:0004672">
    <property type="term" value="F:protein kinase activity"/>
    <property type="evidence" value="ECO:0007669"/>
    <property type="project" value="InterPro"/>
</dbReference>
<feature type="compositionally biased region" description="Polar residues" evidence="1">
    <location>
        <begin position="1"/>
        <end position="13"/>
    </location>
</feature>
<feature type="compositionally biased region" description="Polar residues" evidence="1">
    <location>
        <begin position="490"/>
        <end position="513"/>
    </location>
</feature>
<feature type="region of interest" description="Disordered" evidence="1">
    <location>
        <begin position="444"/>
        <end position="515"/>
    </location>
</feature>
<dbReference type="InterPro" id="IPR000719">
    <property type="entry name" value="Prot_kinase_dom"/>
</dbReference>
<dbReference type="PANTHER" id="PTHR44167:SF24">
    <property type="entry name" value="SERINE_THREONINE-PROTEIN KINASE CHK2"/>
    <property type="match status" value="1"/>
</dbReference>
<evidence type="ECO:0000313" key="4">
    <source>
        <dbReference type="Proteomes" id="UP001300502"/>
    </source>
</evidence>
<comment type="caution">
    <text evidence="3">The sequence shown here is derived from an EMBL/GenBank/DDBJ whole genome shotgun (WGS) entry which is preliminary data.</text>
</comment>
<dbReference type="PANTHER" id="PTHR44167">
    <property type="entry name" value="OVARIAN-SPECIFIC SERINE/THREONINE-PROTEIN KINASE LOK-RELATED"/>
    <property type="match status" value="1"/>
</dbReference>
<evidence type="ECO:0000313" key="3">
    <source>
        <dbReference type="EMBL" id="KAK4526512.1"/>
    </source>
</evidence>
<evidence type="ECO:0000259" key="2">
    <source>
        <dbReference type="PROSITE" id="PS50011"/>
    </source>
</evidence>
<dbReference type="InterPro" id="IPR011009">
    <property type="entry name" value="Kinase-like_dom_sf"/>
</dbReference>
<dbReference type="SMART" id="SM00220">
    <property type="entry name" value="S_TKc"/>
    <property type="match status" value="1"/>
</dbReference>
<dbReference type="GO" id="GO:0005524">
    <property type="term" value="F:ATP binding"/>
    <property type="evidence" value="ECO:0007669"/>
    <property type="project" value="InterPro"/>
</dbReference>
<name>A0AAV9IGE6_9RHOD</name>
<feature type="compositionally biased region" description="Low complexity" evidence="1">
    <location>
        <begin position="466"/>
        <end position="489"/>
    </location>
</feature>
<sequence>MAQRQKQQQALENKTTETVQRRRQQRVEWACRSHAVSKLLTDEYQIEALLSKGSCAILLSGYRKKDHFPVVMKVIKTSSLSMRDKEHLETEIAIFQQLGRLKKEREALSDIGSYHVLQPIEAIRDPINQNVYLISEHLKGGDLFSRLESMKGYLMNETEVLWLLRQILSGLCFLHRMGISHRDIKLENFVFAAPPGKNCYESVLKIIDFGLCHWNKVDDNNSLSHEGVVRCLESVGTLHYVPPEIIQEREYIPEKVDSWEVGVVAYALIAQKLPFDDWDDNNVLSKICTLPPNMRQPCWDHISLGTKQLVAQLLSKDESQRISCEEAFYKVESLLQSRGAPFGEEANKLIRNLCAKNATIESPDRIVKTSENIQNGKNKQALSAKKIKQQEKIDDAASVACQPVMQSIWTFFRRSRRSTETKLDSATRSFDLFAWKSQIRDKLRNTSPLKRRQTATTCQAEDHNSQSRSVSGSNVSKQSSSSDTSHTSSLATKETSTNKTRQQPPNTGNQPLSNMYHCTIANSSKPIYSNVVSVL</sequence>
<accession>A0AAV9IGE6</accession>
<dbReference type="Pfam" id="PF00069">
    <property type="entry name" value="Pkinase"/>
    <property type="match status" value="1"/>
</dbReference>
<dbReference type="InterPro" id="IPR008271">
    <property type="entry name" value="Ser/Thr_kinase_AS"/>
</dbReference>
<evidence type="ECO:0000256" key="1">
    <source>
        <dbReference type="SAM" id="MobiDB-lite"/>
    </source>
</evidence>
<dbReference type="PROSITE" id="PS00108">
    <property type="entry name" value="PROTEIN_KINASE_ST"/>
    <property type="match status" value="1"/>
</dbReference>
<reference evidence="3 4" key="1">
    <citation type="submission" date="2022-07" db="EMBL/GenBank/DDBJ databases">
        <title>Genome-wide signatures of adaptation to extreme environments.</title>
        <authorList>
            <person name="Cho C.H."/>
            <person name="Yoon H.S."/>
        </authorList>
    </citation>
    <scope>NUCLEOTIDE SEQUENCE [LARGE SCALE GENOMIC DNA]</scope>
    <source>
        <strain evidence="3 4">108.79 E11</strain>
    </source>
</reference>